<dbReference type="EMBL" id="JBBWWR010000008">
    <property type="protein sequence ID" value="KAK8962302.1"/>
    <property type="molecule type" value="Genomic_DNA"/>
</dbReference>
<feature type="compositionally biased region" description="Basic and acidic residues" evidence="1">
    <location>
        <begin position="77"/>
        <end position="91"/>
    </location>
</feature>
<feature type="chain" id="PRO_5045673978" description="Dirigent protein" evidence="2">
    <location>
        <begin position="24"/>
        <end position="121"/>
    </location>
</feature>
<evidence type="ECO:0000313" key="4">
    <source>
        <dbReference type="Proteomes" id="UP001412067"/>
    </source>
</evidence>
<evidence type="ECO:0000313" key="3">
    <source>
        <dbReference type="EMBL" id="KAK8962302.1"/>
    </source>
</evidence>
<feature type="signal peptide" evidence="2">
    <location>
        <begin position="1"/>
        <end position="23"/>
    </location>
</feature>
<reference evidence="3 4" key="1">
    <citation type="journal article" date="2022" name="Nat. Plants">
        <title>Genomes of leafy and leafless Platanthera orchids illuminate the evolution of mycoheterotrophy.</title>
        <authorList>
            <person name="Li M.H."/>
            <person name="Liu K.W."/>
            <person name="Li Z."/>
            <person name="Lu H.C."/>
            <person name="Ye Q.L."/>
            <person name="Zhang D."/>
            <person name="Wang J.Y."/>
            <person name="Li Y.F."/>
            <person name="Zhong Z.M."/>
            <person name="Liu X."/>
            <person name="Yu X."/>
            <person name="Liu D.K."/>
            <person name="Tu X.D."/>
            <person name="Liu B."/>
            <person name="Hao Y."/>
            <person name="Liao X.Y."/>
            <person name="Jiang Y.T."/>
            <person name="Sun W.H."/>
            <person name="Chen J."/>
            <person name="Chen Y.Q."/>
            <person name="Ai Y."/>
            <person name="Zhai J.W."/>
            <person name="Wu S.S."/>
            <person name="Zhou Z."/>
            <person name="Hsiao Y.Y."/>
            <person name="Wu W.L."/>
            <person name="Chen Y.Y."/>
            <person name="Lin Y.F."/>
            <person name="Hsu J.L."/>
            <person name="Li C.Y."/>
            <person name="Wang Z.W."/>
            <person name="Zhao X."/>
            <person name="Zhong W.Y."/>
            <person name="Ma X.K."/>
            <person name="Ma L."/>
            <person name="Huang J."/>
            <person name="Chen G.Z."/>
            <person name="Huang M.Z."/>
            <person name="Huang L."/>
            <person name="Peng D.H."/>
            <person name="Luo Y.B."/>
            <person name="Zou S.Q."/>
            <person name="Chen S.P."/>
            <person name="Lan S."/>
            <person name="Tsai W.C."/>
            <person name="Van de Peer Y."/>
            <person name="Liu Z.J."/>
        </authorList>
    </citation>
    <scope>NUCLEOTIDE SEQUENCE [LARGE SCALE GENOMIC DNA]</scope>
    <source>
        <strain evidence="3">Lor288</strain>
    </source>
</reference>
<organism evidence="3 4">
    <name type="scientific">Platanthera guangdongensis</name>
    <dbReference type="NCBI Taxonomy" id="2320717"/>
    <lineage>
        <taxon>Eukaryota</taxon>
        <taxon>Viridiplantae</taxon>
        <taxon>Streptophyta</taxon>
        <taxon>Embryophyta</taxon>
        <taxon>Tracheophyta</taxon>
        <taxon>Spermatophyta</taxon>
        <taxon>Magnoliopsida</taxon>
        <taxon>Liliopsida</taxon>
        <taxon>Asparagales</taxon>
        <taxon>Orchidaceae</taxon>
        <taxon>Orchidoideae</taxon>
        <taxon>Orchideae</taxon>
        <taxon>Orchidinae</taxon>
        <taxon>Platanthera</taxon>
    </lineage>
</organism>
<name>A0ABR2MEK7_9ASPA</name>
<evidence type="ECO:0008006" key="5">
    <source>
        <dbReference type="Google" id="ProtNLM"/>
    </source>
</evidence>
<evidence type="ECO:0000256" key="1">
    <source>
        <dbReference type="SAM" id="MobiDB-lite"/>
    </source>
</evidence>
<keyword evidence="2" id="KW-0732">Signal</keyword>
<dbReference type="Proteomes" id="UP001412067">
    <property type="component" value="Unassembled WGS sequence"/>
</dbReference>
<sequence>MARVVLLFLLSLLPLLSYHLTAAVTASGSGGRTDGLLRGNEKERLTRLRFYWHDAKSASSFGGARRPERHQKRVQLWHRESHGRPAHRRPEPVFIARRQVPGDIRFCRPAGHLRAPDGHDF</sequence>
<protein>
    <recommendedName>
        <fullName evidence="5">Dirigent protein</fullName>
    </recommendedName>
</protein>
<evidence type="ECO:0000256" key="2">
    <source>
        <dbReference type="SAM" id="SignalP"/>
    </source>
</evidence>
<keyword evidence="4" id="KW-1185">Reference proteome</keyword>
<proteinExistence type="predicted"/>
<accession>A0ABR2MEK7</accession>
<comment type="caution">
    <text evidence="3">The sequence shown here is derived from an EMBL/GenBank/DDBJ whole genome shotgun (WGS) entry which is preliminary data.</text>
</comment>
<gene>
    <name evidence="3" type="ORF">KSP40_PGU018261</name>
</gene>
<feature type="compositionally biased region" description="Basic residues" evidence="1">
    <location>
        <begin position="67"/>
        <end position="76"/>
    </location>
</feature>
<feature type="region of interest" description="Disordered" evidence="1">
    <location>
        <begin position="59"/>
        <end position="92"/>
    </location>
</feature>